<dbReference type="AlphaFoldDB" id="A0AAN8YFN1"/>
<gene>
    <name evidence="2" type="ORF">RDI58_009728</name>
</gene>
<dbReference type="Proteomes" id="UP001371456">
    <property type="component" value="Unassembled WGS sequence"/>
</dbReference>
<proteinExistence type="predicted"/>
<accession>A0AAN8YFN1</accession>
<evidence type="ECO:0000313" key="3">
    <source>
        <dbReference type="Proteomes" id="UP001371456"/>
    </source>
</evidence>
<evidence type="ECO:0000313" key="2">
    <source>
        <dbReference type="EMBL" id="KAK6790647.1"/>
    </source>
</evidence>
<keyword evidence="3" id="KW-1185">Reference proteome</keyword>
<protein>
    <submittedName>
        <fullName evidence="2">Uncharacterized protein</fullName>
    </submittedName>
</protein>
<evidence type="ECO:0000256" key="1">
    <source>
        <dbReference type="SAM" id="MobiDB-lite"/>
    </source>
</evidence>
<name>A0AAN8YFN1_SOLBU</name>
<comment type="caution">
    <text evidence="2">The sequence shown here is derived from an EMBL/GenBank/DDBJ whole genome shotgun (WGS) entry which is preliminary data.</text>
</comment>
<dbReference type="EMBL" id="JBANQN010000004">
    <property type="protein sequence ID" value="KAK6790647.1"/>
    <property type="molecule type" value="Genomic_DNA"/>
</dbReference>
<feature type="region of interest" description="Disordered" evidence="1">
    <location>
        <begin position="1"/>
        <end position="26"/>
    </location>
</feature>
<reference evidence="2 3" key="1">
    <citation type="submission" date="2024-02" db="EMBL/GenBank/DDBJ databases">
        <title>de novo genome assembly of Solanum bulbocastanum strain 11H21.</title>
        <authorList>
            <person name="Hosaka A.J."/>
        </authorList>
    </citation>
    <scope>NUCLEOTIDE SEQUENCE [LARGE SCALE GENOMIC DNA]</scope>
    <source>
        <tissue evidence="2">Young leaves</tissue>
    </source>
</reference>
<organism evidence="2 3">
    <name type="scientific">Solanum bulbocastanum</name>
    <name type="common">Wild potato</name>
    <dbReference type="NCBI Taxonomy" id="147425"/>
    <lineage>
        <taxon>Eukaryota</taxon>
        <taxon>Viridiplantae</taxon>
        <taxon>Streptophyta</taxon>
        <taxon>Embryophyta</taxon>
        <taxon>Tracheophyta</taxon>
        <taxon>Spermatophyta</taxon>
        <taxon>Magnoliopsida</taxon>
        <taxon>eudicotyledons</taxon>
        <taxon>Gunneridae</taxon>
        <taxon>Pentapetalae</taxon>
        <taxon>asterids</taxon>
        <taxon>lamiids</taxon>
        <taxon>Solanales</taxon>
        <taxon>Solanaceae</taxon>
        <taxon>Solanoideae</taxon>
        <taxon>Solaneae</taxon>
        <taxon>Solanum</taxon>
    </lineage>
</organism>
<sequence>MNQSAILNKKGFESKQSSKSIEEFGF</sequence>